<feature type="domain" description="Phospholipase A2-like central" evidence="9">
    <location>
        <begin position="22"/>
        <end position="132"/>
    </location>
</feature>
<feature type="active site" evidence="4">
    <location>
        <position position="68"/>
    </location>
</feature>
<dbReference type="PANTHER" id="PTHR11716:SF9">
    <property type="entry name" value="PHOSPHOLIPASE A2, MEMBRANE ASSOCIATED"/>
    <property type="match status" value="1"/>
</dbReference>
<dbReference type="GO" id="GO:0016042">
    <property type="term" value="P:lipid catabolic process"/>
    <property type="evidence" value="ECO:0007669"/>
    <property type="project" value="InterPro"/>
</dbReference>
<feature type="disulfide bond" evidence="6">
    <location>
        <begin position="71"/>
        <end position="105"/>
    </location>
</feature>
<keyword evidence="8" id="KW-0378">Hydrolase</keyword>
<dbReference type="GeneTree" id="ENSGT00940000155096"/>
<name>A0A7M4FNN0_CROPO</name>
<feature type="disulfide bond" evidence="6">
    <location>
        <begin position="49"/>
        <end position="65"/>
    </location>
</feature>
<evidence type="ECO:0000313" key="11">
    <source>
        <dbReference type="Proteomes" id="UP000594220"/>
    </source>
</evidence>
<dbReference type="Pfam" id="PF00068">
    <property type="entry name" value="Phospholip_A2_1"/>
    <property type="match status" value="1"/>
</dbReference>
<comment type="cofactor">
    <cofactor evidence="5">
        <name>Ca(2+)</name>
        <dbReference type="ChEBI" id="CHEBI:29108"/>
    </cofactor>
    <text evidence="5">Binds 1 Ca(2+) ion per subunit.</text>
</comment>
<dbReference type="GO" id="GO:0005783">
    <property type="term" value="C:endoplasmic reticulum"/>
    <property type="evidence" value="ECO:0007669"/>
    <property type="project" value="Ensembl"/>
</dbReference>
<dbReference type="PROSITE" id="PS00118">
    <property type="entry name" value="PA2_HIS"/>
    <property type="match status" value="1"/>
</dbReference>
<dbReference type="FunFam" id="1.20.90.10:FF:000001">
    <property type="entry name" value="Basic phospholipase A2 homolog"/>
    <property type="match status" value="1"/>
</dbReference>
<keyword evidence="2 8" id="KW-0964">Secreted</keyword>
<dbReference type="PRINTS" id="PR00389">
    <property type="entry name" value="PHPHLIPASEA2"/>
</dbReference>
<dbReference type="GO" id="GO:0034374">
    <property type="term" value="P:low-density lipoprotein particle remodeling"/>
    <property type="evidence" value="ECO:0007669"/>
    <property type="project" value="Ensembl"/>
</dbReference>
<keyword evidence="8" id="KW-0443">Lipid metabolism</keyword>
<evidence type="ECO:0000313" key="10">
    <source>
        <dbReference type="Ensembl" id="ENSCPRP00005026694.1"/>
    </source>
</evidence>
<dbReference type="GO" id="GO:0038166">
    <property type="term" value="P:angiotensin-activated signaling pathway"/>
    <property type="evidence" value="ECO:0007669"/>
    <property type="project" value="Ensembl"/>
</dbReference>
<dbReference type="GO" id="GO:0047498">
    <property type="term" value="F:calcium-dependent phospholipase A2 activity"/>
    <property type="evidence" value="ECO:0007669"/>
    <property type="project" value="Ensembl"/>
</dbReference>
<comment type="catalytic activity">
    <reaction evidence="8">
        <text>a 1,2-diacyl-sn-glycero-3-phosphocholine + H2O = a 1-acyl-sn-glycero-3-phosphocholine + a fatty acid + H(+)</text>
        <dbReference type="Rhea" id="RHEA:15801"/>
        <dbReference type="ChEBI" id="CHEBI:15377"/>
        <dbReference type="ChEBI" id="CHEBI:15378"/>
        <dbReference type="ChEBI" id="CHEBI:28868"/>
        <dbReference type="ChEBI" id="CHEBI:57643"/>
        <dbReference type="ChEBI" id="CHEBI:58168"/>
        <dbReference type="EC" id="3.1.1.4"/>
    </reaction>
</comment>
<comment type="subcellular location">
    <subcellularLocation>
        <location evidence="1 8">Secreted</location>
    </subcellularLocation>
</comment>
<dbReference type="SUPFAM" id="SSF48619">
    <property type="entry name" value="Phospholipase A2, PLA2"/>
    <property type="match status" value="1"/>
</dbReference>
<dbReference type="GO" id="GO:0050830">
    <property type="term" value="P:defense response to Gram-positive bacterium"/>
    <property type="evidence" value="ECO:0007669"/>
    <property type="project" value="Ensembl"/>
</dbReference>
<dbReference type="GO" id="GO:0050482">
    <property type="term" value="P:arachidonate secretion"/>
    <property type="evidence" value="ECO:0007669"/>
    <property type="project" value="InterPro"/>
</dbReference>
<keyword evidence="5 8" id="KW-0106">Calcium</keyword>
<dbReference type="GO" id="GO:0046473">
    <property type="term" value="P:phosphatidic acid metabolic process"/>
    <property type="evidence" value="ECO:0007669"/>
    <property type="project" value="Ensembl"/>
</dbReference>
<gene>
    <name evidence="10" type="primary">PLA2G2A</name>
</gene>
<proteinExistence type="inferred from homology"/>
<comment type="similarity">
    <text evidence="7">Belongs to the phospholipase A2 family.</text>
</comment>
<dbReference type="SMART" id="SM00085">
    <property type="entry name" value="PA2c"/>
    <property type="match status" value="1"/>
</dbReference>
<dbReference type="GO" id="GO:0042130">
    <property type="term" value="P:negative regulation of T cell proliferation"/>
    <property type="evidence" value="ECO:0007669"/>
    <property type="project" value="TreeGrafter"/>
</dbReference>
<keyword evidence="5" id="KW-0479">Metal-binding</keyword>
<reference evidence="10" key="2">
    <citation type="submission" date="2025-09" db="UniProtKB">
        <authorList>
            <consortium name="Ensembl"/>
        </authorList>
    </citation>
    <scope>IDENTIFICATION</scope>
</reference>
<dbReference type="GO" id="GO:0070374">
    <property type="term" value="P:positive regulation of ERK1 and ERK2 cascade"/>
    <property type="evidence" value="ECO:0007669"/>
    <property type="project" value="Ensembl"/>
</dbReference>
<dbReference type="Gene3D" id="1.20.90.10">
    <property type="entry name" value="Phospholipase A2 domain"/>
    <property type="match status" value="1"/>
</dbReference>
<feature type="binding site" evidence="5">
    <location>
        <position position="48"/>
    </location>
    <ligand>
        <name>Ca(2+)</name>
        <dbReference type="ChEBI" id="CHEBI:29108"/>
    </ligand>
</feature>
<dbReference type="GO" id="GO:0005615">
    <property type="term" value="C:extracellular space"/>
    <property type="evidence" value="ECO:0007669"/>
    <property type="project" value="Ensembl"/>
</dbReference>
<feature type="active site" evidence="4">
    <location>
        <position position="106"/>
    </location>
</feature>
<dbReference type="InterPro" id="IPR016090">
    <property type="entry name" value="PLA2-like_dom"/>
</dbReference>
<feature type="binding site" evidence="5">
    <location>
        <position position="50"/>
    </location>
    <ligand>
        <name>Ca(2+)</name>
        <dbReference type="ChEBI" id="CHEBI:29108"/>
    </ligand>
</feature>
<evidence type="ECO:0000256" key="6">
    <source>
        <dbReference type="PIRSR" id="PIRSR601211-3"/>
    </source>
</evidence>
<evidence type="ECO:0000256" key="4">
    <source>
        <dbReference type="PIRSR" id="PIRSR601211-1"/>
    </source>
</evidence>
<dbReference type="PANTHER" id="PTHR11716">
    <property type="entry name" value="PHOSPHOLIPASE A2 FAMILY MEMBER"/>
    <property type="match status" value="1"/>
</dbReference>
<evidence type="ECO:0000256" key="7">
    <source>
        <dbReference type="RuleBase" id="RU003654"/>
    </source>
</evidence>
<dbReference type="GO" id="GO:1902563">
    <property type="term" value="P:regulation of neutrophil activation"/>
    <property type="evidence" value="ECO:0007669"/>
    <property type="project" value="Ensembl"/>
</dbReference>
<evidence type="ECO:0000256" key="5">
    <source>
        <dbReference type="PIRSR" id="PIRSR601211-2"/>
    </source>
</evidence>
<evidence type="ECO:0000256" key="3">
    <source>
        <dbReference type="ARBA" id="ARBA00023157"/>
    </source>
</evidence>
<dbReference type="AlphaFoldDB" id="A0A7M4FNN0"/>
<dbReference type="Proteomes" id="UP000594220">
    <property type="component" value="Unplaced"/>
</dbReference>
<protein>
    <recommendedName>
        <fullName evidence="8">Phospholipase A2</fullName>
        <ecNumber evidence="8">3.1.1.4</ecNumber>
    </recommendedName>
</protein>
<keyword evidence="11" id="KW-1185">Reference proteome</keyword>
<dbReference type="EC" id="3.1.1.4" evidence="8"/>
<dbReference type="InterPro" id="IPR036444">
    <property type="entry name" value="PLipase_A2_dom_sf"/>
</dbReference>
<dbReference type="InterPro" id="IPR001211">
    <property type="entry name" value="PLA2"/>
</dbReference>
<sequence length="140" mass="15813">ISPPNAEVPFCCLTGVTVAHGSMWQLQSMIKEVTGKNAILAYAFYGCYCGLGGKGRPKDATDRCCEIHDSCYQRLKYYGCCAKIVSYKYYYSHGSVLCGELSCDCDRRLVLCLKKNLYSYNKKYRFYLNLCSKPAVQSQL</sequence>
<dbReference type="Ensembl" id="ENSCPRT00005031199.1">
    <property type="protein sequence ID" value="ENSCPRP00005026694.1"/>
    <property type="gene ID" value="ENSCPRG00005018517.1"/>
</dbReference>
<feature type="disulfide bond" evidence="6">
    <location>
        <begin position="64"/>
        <end position="112"/>
    </location>
</feature>
<dbReference type="GO" id="GO:0005543">
    <property type="term" value="F:phospholipid binding"/>
    <property type="evidence" value="ECO:0007669"/>
    <property type="project" value="Ensembl"/>
</dbReference>
<keyword evidence="3 6" id="KW-1015">Disulfide bond</keyword>
<dbReference type="GO" id="GO:0046337">
    <property type="term" value="P:phosphatidylethanolamine metabolic process"/>
    <property type="evidence" value="ECO:0007669"/>
    <property type="project" value="Ensembl"/>
</dbReference>
<evidence type="ECO:0000256" key="1">
    <source>
        <dbReference type="ARBA" id="ARBA00004613"/>
    </source>
</evidence>
<dbReference type="GO" id="GO:0005509">
    <property type="term" value="F:calcium ion binding"/>
    <property type="evidence" value="ECO:0007669"/>
    <property type="project" value="InterPro"/>
</dbReference>
<dbReference type="CDD" id="cd00125">
    <property type="entry name" value="PLA2c"/>
    <property type="match status" value="1"/>
</dbReference>
<evidence type="ECO:0000256" key="2">
    <source>
        <dbReference type="ARBA" id="ARBA00022525"/>
    </source>
</evidence>
<feature type="binding site" evidence="5">
    <location>
        <position position="69"/>
    </location>
    <ligand>
        <name>Ca(2+)</name>
        <dbReference type="ChEBI" id="CHEBI:29108"/>
    </ligand>
</feature>
<feature type="binding site" evidence="5">
    <location>
        <position position="52"/>
    </location>
    <ligand>
        <name>Ca(2+)</name>
        <dbReference type="ChEBI" id="CHEBI:29108"/>
    </ligand>
</feature>
<evidence type="ECO:0000256" key="8">
    <source>
        <dbReference type="RuleBase" id="RU361236"/>
    </source>
</evidence>
<feature type="disulfide bond" evidence="6">
    <location>
        <begin position="98"/>
        <end position="103"/>
    </location>
</feature>
<dbReference type="InterPro" id="IPR033113">
    <property type="entry name" value="PLA2_histidine"/>
</dbReference>
<evidence type="ECO:0000259" key="9">
    <source>
        <dbReference type="SMART" id="SM00085"/>
    </source>
</evidence>
<accession>A0A7M4FNN0</accession>
<reference evidence="10" key="1">
    <citation type="submission" date="2025-08" db="UniProtKB">
        <authorList>
            <consortium name="Ensembl"/>
        </authorList>
    </citation>
    <scope>IDENTIFICATION</scope>
</reference>
<organism evidence="10 11">
    <name type="scientific">Crocodylus porosus</name>
    <name type="common">Saltwater crocodile</name>
    <name type="synonym">Estuarine crocodile</name>
    <dbReference type="NCBI Taxonomy" id="8502"/>
    <lineage>
        <taxon>Eukaryota</taxon>
        <taxon>Metazoa</taxon>
        <taxon>Chordata</taxon>
        <taxon>Craniata</taxon>
        <taxon>Vertebrata</taxon>
        <taxon>Euteleostomi</taxon>
        <taxon>Archelosauria</taxon>
        <taxon>Archosauria</taxon>
        <taxon>Crocodylia</taxon>
        <taxon>Longirostres</taxon>
        <taxon>Crocodylidae</taxon>
        <taxon>Crocodylus</taxon>
    </lineage>
</organism>
<dbReference type="GO" id="GO:0046470">
    <property type="term" value="P:phosphatidylcholine metabolic process"/>
    <property type="evidence" value="ECO:0007669"/>
    <property type="project" value="Ensembl"/>
</dbReference>